<protein>
    <recommendedName>
        <fullName evidence="8 9">Glutamyl-tRNA reductase</fullName>
        <shortName evidence="9">GluTR</shortName>
        <ecNumber evidence="3 9">1.2.1.70</ecNumber>
    </recommendedName>
</protein>
<evidence type="ECO:0000256" key="12">
    <source>
        <dbReference type="PIRSR" id="PIRSR000445-3"/>
    </source>
</evidence>
<feature type="domain" description="Quinate/shikimate 5-dehydrogenase/glutamyl-tRNA reductase" evidence="16">
    <location>
        <begin position="174"/>
        <end position="301"/>
    </location>
</feature>
<dbReference type="InterPro" id="IPR036343">
    <property type="entry name" value="GluRdtase_N_sf"/>
</dbReference>
<comment type="pathway">
    <text evidence="1 9 14">Porphyrin-containing compound metabolism; protoporphyrin-IX biosynthesis; 5-aminolevulinate from L-glutamyl-tRNA(Glu): step 1/2.</text>
</comment>
<keyword evidence="19" id="KW-1185">Reference proteome</keyword>
<evidence type="ECO:0000256" key="1">
    <source>
        <dbReference type="ARBA" id="ARBA00005059"/>
    </source>
</evidence>
<evidence type="ECO:0000313" key="18">
    <source>
        <dbReference type="EMBL" id="RCW30635.1"/>
    </source>
</evidence>
<dbReference type="GO" id="GO:0050661">
    <property type="term" value="F:NADP binding"/>
    <property type="evidence" value="ECO:0007669"/>
    <property type="project" value="InterPro"/>
</dbReference>
<evidence type="ECO:0000256" key="4">
    <source>
        <dbReference type="ARBA" id="ARBA00022857"/>
    </source>
</evidence>
<dbReference type="PIRSF" id="PIRSF000445">
    <property type="entry name" value="4pyrrol_synth_GluRdtase"/>
    <property type="match status" value="1"/>
</dbReference>
<dbReference type="PROSITE" id="PS00747">
    <property type="entry name" value="GLUTR"/>
    <property type="match status" value="1"/>
</dbReference>
<dbReference type="InterPro" id="IPR000343">
    <property type="entry name" value="4pyrrol_synth_GluRdtase"/>
</dbReference>
<dbReference type="SUPFAM" id="SSF51735">
    <property type="entry name" value="NAD(P)-binding Rossmann-fold domains"/>
    <property type="match status" value="1"/>
</dbReference>
<dbReference type="GO" id="GO:0008883">
    <property type="term" value="F:glutamyl-tRNA reductase activity"/>
    <property type="evidence" value="ECO:0007669"/>
    <property type="project" value="UniProtKB-UniRule"/>
</dbReference>
<dbReference type="CDD" id="cd05213">
    <property type="entry name" value="NAD_bind_Glutamyl_tRNA_reduct"/>
    <property type="match status" value="1"/>
</dbReference>
<evidence type="ECO:0000256" key="14">
    <source>
        <dbReference type="RuleBase" id="RU000584"/>
    </source>
</evidence>
<evidence type="ECO:0000259" key="15">
    <source>
        <dbReference type="Pfam" id="PF00745"/>
    </source>
</evidence>
<dbReference type="Pfam" id="PF01488">
    <property type="entry name" value="Shikimate_DH"/>
    <property type="match status" value="1"/>
</dbReference>
<dbReference type="UniPathway" id="UPA00251">
    <property type="reaction ID" value="UER00316"/>
</dbReference>
<sequence>MIGIIGLSHKSASLDVRECFAFNKDDVNKLSKCILSGSEVDGILILSTCNRTELYFTTKSGCLKGAMKHIDQCLHDYVRHSAVSKEFFYHLFDSDAVVHLFRLISGLESMVVGEYQIVSQIKEATSHAREQGNLGKVLDRLFTKALEVGKLVRTRTGISKGAFSVSYAAVEKCRAHFSDLDQRKILLVGAGETGELVVKNLYKRGCRFISIANRTIKKAQQLADRYGADIIPFAKLPEAVSNAEIVISSVSGEHLINKETISHSPEHKIMMIDLGVPRNIDPSLGVLKNLKLLNIDDLRQVVIQNEEKKKSYFNIAEEIIATKSDEFQDWLMSLRLAPTIRYIVSSVRQMHNDGLKNFSSAHSQEEVDAMEKYGRHLSEKVINTLVKNLKSNTENGRKEELVQMVNRLFD</sequence>
<evidence type="ECO:0000256" key="11">
    <source>
        <dbReference type="PIRSR" id="PIRSR000445-2"/>
    </source>
</evidence>
<evidence type="ECO:0000256" key="10">
    <source>
        <dbReference type="PIRSR" id="PIRSR000445-1"/>
    </source>
</evidence>
<dbReference type="EMBL" id="QPIZ01000021">
    <property type="protein sequence ID" value="RCW30635.1"/>
    <property type="molecule type" value="Genomic_DNA"/>
</dbReference>
<dbReference type="NCBIfam" id="TIGR01035">
    <property type="entry name" value="hemA"/>
    <property type="match status" value="1"/>
</dbReference>
<evidence type="ECO:0000259" key="16">
    <source>
        <dbReference type="Pfam" id="PF01488"/>
    </source>
</evidence>
<dbReference type="Gene3D" id="3.30.460.30">
    <property type="entry name" value="Glutamyl-tRNA reductase, N-terminal domain"/>
    <property type="match status" value="1"/>
</dbReference>
<dbReference type="SUPFAM" id="SSF69075">
    <property type="entry name" value="Glutamyl tRNA-reductase dimerization domain"/>
    <property type="match status" value="1"/>
</dbReference>
<feature type="site" description="Important for activity" evidence="9 13">
    <location>
        <position position="99"/>
    </location>
</feature>
<feature type="binding site" evidence="9 11">
    <location>
        <begin position="48"/>
        <end position="51"/>
    </location>
    <ligand>
        <name>substrate</name>
    </ligand>
</feature>
<dbReference type="InterPro" id="IPR006151">
    <property type="entry name" value="Shikm_DH/Glu-tRNA_Rdtase"/>
</dbReference>
<feature type="domain" description="Tetrapyrrole biosynthesis glutamyl-tRNA reductase dimerisation" evidence="15">
    <location>
        <begin position="316"/>
        <end position="410"/>
    </location>
</feature>
<dbReference type="Pfam" id="PF05201">
    <property type="entry name" value="GlutR_N"/>
    <property type="match status" value="1"/>
</dbReference>
<evidence type="ECO:0000256" key="8">
    <source>
        <dbReference type="ARBA" id="ARBA00068659"/>
    </source>
</evidence>
<dbReference type="RefSeq" id="WP_114437600.1">
    <property type="nucleotide sequence ID" value="NZ_QPIZ01000021.1"/>
</dbReference>
<comment type="caution">
    <text evidence="18">The sequence shown here is derived from an EMBL/GenBank/DDBJ whole genome shotgun (WGS) entry which is preliminary data.</text>
</comment>
<dbReference type="PANTHER" id="PTHR43013">
    <property type="entry name" value="GLUTAMYL-TRNA REDUCTASE"/>
    <property type="match status" value="1"/>
</dbReference>
<comment type="similarity">
    <text evidence="2 9 14">Belongs to the glutamyl-tRNA reductase family.</text>
</comment>
<comment type="catalytic activity">
    <reaction evidence="7 9 14">
        <text>(S)-4-amino-5-oxopentanoate + tRNA(Glu) + NADP(+) = L-glutamyl-tRNA(Glu) + NADPH + H(+)</text>
        <dbReference type="Rhea" id="RHEA:12344"/>
        <dbReference type="Rhea" id="RHEA-COMP:9663"/>
        <dbReference type="Rhea" id="RHEA-COMP:9680"/>
        <dbReference type="ChEBI" id="CHEBI:15378"/>
        <dbReference type="ChEBI" id="CHEBI:57501"/>
        <dbReference type="ChEBI" id="CHEBI:57783"/>
        <dbReference type="ChEBI" id="CHEBI:58349"/>
        <dbReference type="ChEBI" id="CHEBI:78442"/>
        <dbReference type="ChEBI" id="CHEBI:78520"/>
        <dbReference type="EC" id="1.2.1.70"/>
    </reaction>
</comment>
<dbReference type="FunFam" id="3.30.460.30:FF:000001">
    <property type="entry name" value="Glutamyl-tRNA reductase"/>
    <property type="match status" value="1"/>
</dbReference>
<evidence type="ECO:0000256" key="13">
    <source>
        <dbReference type="PIRSR" id="PIRSR000445-4"/>
    </source>
</evidence>
<dbReference type="PANTHER" id="PTHR43013:SF1">
    <property type="entry name" value="GLUTAMYL-TRNA REDUCTASE"/>
    <property type="match status" value="1"/>
</dbReference>
<comment type="miscellaneous">
    <text evidence="9">During catalysis, the active site Cys acts as a nucleophile attacking the alpha-carbonyl group of tRNA-bound glutamate with the formation of a thioester intermediate between enzyme and glutamate, and the concomitant release of tRNA(Glu). The thioester intermediate is finally reduced by direct hydride transfer from NADPH, to form the product GSA.</text>
</comment>
<dbReference type="InterPro" id="IPR015896">
    <property type="entry name" value="4pyrrol_synth_GluRdtase_dimer"/>
</dbReference>
<dbReference type="GO" id="GO:0019353">
    <property type="term" value="P:protoporphyrinogen IX biosynthetic process from glutamate"/>
    <property type="evidence" value="ECO:0007669"/>
    <property type="project" value="TreeGrafter"/>
</dbReference>
<evidence type="ECO:0000259" key="17">
    <source>
        <dbReference type="Pfam" id="PF05201"/>
    </source>
</evidence>
<evidence type="ECO:0000256" key="6">
    <source>
        <dbReference type="ARBA" id="ARBA00023244"/>
    </source>
</evidence>
<dbReference type="Pfam" id="PF00745">
    <property type="entry name" value="GlutR_dimer"/>
    <property type="match status" value="1"/>
</dbReference>
<keyword evidence="5 9" id="KW-0560">Oxidoreductase</keyword>
<dbReference type="SUPFAM" id="SSF69742">
    <property type="entry name" value="Glutamyl tRNA-reductase catalytic, N-terminal domain"/>
    <property type="match status" value="1"/>
</dbReference>
<dbReference type="InterPro" id="IPR018214">
    <property type="entry name" value="GluRdtase_CS"/>
</dbReference>
<evidence type="ECO:0000256" key="5">
    <source>
        <dbReference type="ARBA" id="ARBA00023002"/>
    </source>
</evidence>
<proteinExistence type="inferred from homology"/>
<dbReference type="EC" id="1.2.1.70" evidence="3 9"/>
<dbReference type="AlphaFoldDB" id="A0A368UR53"/>
<reference evidence="18 19" key="1">
    <citation type="submission" date="2018-07" db="EMBL/GenBank/DDBJ databases">
        <title>Freshwater and sediment microbial communities from various areas in North America, analyzing microbe dynamics in response to fracking.</title>
        <authorList>
            <person name="Lamendella R."/>
        </authorList>
    </citation>
    <scope>NUCLEOTIDE SEQUENCE [LARGE SCALE GENOMIC DNA]</scope>
    <source>
        <strain evidence="18 19">160A</strain>
    </source>
</reference>
<keyword evidence="4 9" id="KW-0521">NADP</keyword>
<evidence type="ECO:0000313" key="19">
    <source>
        <dbReference type="Proteomes" id="UP000252733"/>
    </source>
</evidence>
<dbReference type="InterPro" id="IPR036453">
    <property type="entry name" value="GluRdtase_dimer_dom_sf"/>
</dbReference>
<dbReference type="FunFam" id="3.40.50.720:FF:000031">
    <property type="entry name" value="Glutamyl-tRNA reductase"/>
    <property type="match status" value="1"/>
</dbReference>
<feature type="binding site" evidence="9 11">
    <location>
        <position position="120"/>
    </location>
    <ligand>
        <name>substrate</name>
    </ligand>
</feature>
<name>A0A368UR53_9BACT</name>
<dbReference type="HAMAP" id="MF_00087">
    <property type="entry name" value="Glu_tRNA_reductase"/>
    <property type="match status" value="1"/>
</dbReference>
<comment type="domain">
    <text evidence="9">Possesses an unusual extended V-shaped dimeric structure with each monomer consisting of three distinct domains arranged along a curved 'spinal' alpha-helix. The N-terminal catalytic domain specifically recognizes the glutamate moiety of the substrate. The second domain is the NADPH-binding domain, and the third C-terminal domain is responsible for dimerization.</text>
</comment>
<evidence type="ECO:0000256" key="2">
    <source>
        <dbReference type="ARBA" id="ARBA00005916"/>
    </source>
</evidence>
<accession>A0A368UR53</accession>
<feature type="binding site" evidence="9 11">
    <location>
        <begin position="114"/>
        <end position="116"/>
    </location>
    <ligand>
        <name>substrate</name>
    </ligand>
</feature>
<organism evidence="18 19">
    <name type="scientific">Marinilabilia salmonicolor</name>
    <dbReference type="NCBI Taxonomy" id="989"/>
    <lineage>
        <taxon>Bacteria</taxon>
        <taxon>Pseudomonadati</taxon>
        <taxon>Bacteroidota</taxon>
        <taxon>Bacteroidia</taxon>
        <taxon>Marinilabiliales</taxon>
        <taxon>Marinilabiliaceae</taxon>
        <taxon>Marinilabilia</taxon>
    </lineage>
</organism>
<feature type="binding site" evidence="9 11">
    <location>
        <position position="109"/>
    </location>
    <ligand>
        <name>substrate</name>
    </ligand>
</feature>
<gene>
    <name evidence="9" type="primary">hemA</name>
    <name evidence="18" type="ORF">DFO77_12172</name>
</gene>
<feature type="active site" description="Nucleophile" evidence="9 10">
    <location>
        <position position="49"/>
    </location>
</feature>
<dbReference type="InterPro" id="IPR036291">
    <property type="entry name" value="NAD(P)-bd_dom_sf"/>
</dbReference>
<feature type="domain" description="Glutamyl-tRNA reductase N-terminal" evidence="17">
    <location>
        <begin position="5"/>
        <end position="156"/>
    </location>
</feature>
<dbReference type="InterPro" id="IPR015895">
    <property type="entry name" value="4pyrrol_synth_GluRdtase_N"/>
</dbReference>
<dbReference type="Gene3D" id="3.40.50.720">
    <property type="entry name" value="NAD(P)-binding Rossmann-like Domain"/>
    <property type="match status" value="1"/>
</dbReference>
<evidence type="ECO:0000256" key="9">
    <source>
        <dbReference type="HAMAP-Rule" id="MF_00087"/>
    </source>
</evidence>
<evidence type="ECO:0000256" key="7">
    <source>
        <dbReference type="ARBA" id="ARBA00047464"/>
    </source>
</evidence>
<keyword evidence="6 9" id="KW-0627">Porphyrin biosynthesis</keyword>
<feature type="binding site" evidence="9 12">
    <location>
        <begin position="189"/>
        <end position="194"/>
    </location>
    <ligand>
        <name>NADP(+)</name>
        <dbReference type="ChEBI" id="CHEBI:58349"/>
    </ligand>
</feature>
<comment type="function">
    <text evidence="9">Catalyzes the NADPH-dependent reduction of glutamyl-tRNA(Glu) to glutamate 1-semialdehyde (GSA).</text>
</comment>
<comment type="subunit">
    <text evidence="9">Homodimer.</text>
</comment>
<dbReference type="Proteomes" id="UP000252733">
    <property type="component" value="Unassembled WGS sequence"/>
</dbReference>
<evidence type="ECO:0000256" key="3">
    <source>
        <dbReference type="ARBA" id="ARBA00012970"/>
    </source>
</evidence>